<dbReference type="EMBL" id="CZBF01000004">
    <property type="protein sequence ID" value="CUQ05168.1"/>
    <property type="molecule type" value="Genomic_DNA"/>
</dbReference>
<gene>
    <name evidence="1" type="ORF">ERS852554_02781</name>
</gene>
<proteinExistence type="predicted"/>
<organism evidence="1 2">
    <name type="scientific">Bacteroides uniformis</name>
    <dbReference type="NCBI Taxonomy" id="820"/>
    <lineage>
        <taxon>Bacteria</taxon>
        <taxon>Pseudomonadati</taxon>
        <taxon>Bacteroidota</taxon>
        <taxon>Bacteroidia</taxon>
        <taxon>Bacteroidales</taxon>
        <taxon>Bacteroidaceae</taxon>
        <taxon>Bacteroides</taxon>
    </lineage>
</organism>
<sequence>MDVKQKKKIIGALSLLVLFIMYQASITAFTHVHYVNGVMITHSHPFHGTHSHSQTSLLVIGHLSVFHSSGVDVYEVQHPMRPLLSMLRAKPATPTVKGEVIRTLSLRAPPALFS</sequence>
<evidence type="ECO:0000313" key="2">
    <source>
        <dbReference type="Proteomes" id="UP000095788"/>
    </source>
</evidence>
<protein>
    <submittedName>
        <fullName evidence="1">Uncharacterized protein</fullName>
    </submittedName>
</protein>
<name>A0A173YRW8_BACUN</name>
<reference evidence="1 2" key="1">
    <citation type="submission" date="2015-09" db="EMBL/GenBank/DDBJ databases">
        <authorList>
            <consortium name="Pathogen Informatics"/>
        </authorList>
    </citation>
    <scope>NUCLEOTIDE SEQUENCE [LARGE SCALE GENOMIC DNA]</scope>
    <source>
        <strain evidence="1 2">2789STDY5834942</strain>
    </source>
</reference>
<evidence type="ECO:0000313" key="1">
    <source>
        <dbReference type="EMBL" id="CUQ05168.1"/>
    </source>
</evidence>
<dbReference type="AlphaFoldDB" id="A0A173YRW8"/>
<accession>A0A173YRW8</accession>
<dbReference type="Proteomes" id="UP000095788">
    <property type="component" value="Unassembled WGS sequence"/>
</dbReference>